<dbReference type="EMBL" id="JAGTPW010000029">
    <property type="protein sequence ID" value="MBR8645231.1"/>
    <property type="molecule type" value="Genomic_DNA"/>
</dbReference>
<dbReference type="Pfam" id="PF14172">
    <property type="entry name" value="DUF4309"/>
    <property type="match status" value="1"/>
</dbReference>
<sequence>MVSAFILTGSLLGAGASFSTEPVEAASTMDSASAMAKDHALTTLHEIYNKAFSGEMPNTAMGLKINENTQKEVYETFGSPTEPGNTDETFDYYHAEMGHPGFAFAYNADKTISQIRYFGTNVERDHNLGSITPKVLGNQLGSADEIRHISSTNEINYIYKTGNYELQFIVGENQTVDHINLLEAK</sequence>
<dbReference type="Proteomes" id="UP000680045">
    <property type="component" value="Unassembled WGS sequence"/>
</dbReference>
<accession>A0A941FR61</accession>
<reference evidence="1" key="1">
    <citation type="submission" date="2021-04" db="EMBL/GenBank/DDBJ databases">
        <title>Whole genome sequencing of Enterococci isolates from hospitalized patients.</title>
        <authorList>
            <person name="Ogoti B.M."/>
            <person name="Onyambu F.G."/>
        </authorList>
    </citation>
    <scope>NUCLEOTIDE SEQUENCE</scope>
    <source>
        <strain evidence="1">242</strain>
    </source>
</reference>
<gene>
    <name evidence="1" type="ORF">KEH51_16620</name>
</gene>
<protein>
    <submittedName>
        <fullName evidence="1">YjgB family protein</fullName>
    </submittedName>
</protein>
<comment type="caution">
    <text evidence="1">The sequence shown here is derived from an EMBL/GenBank/DDBJ whole genome shotgun (WGS) entry which is preliminary data.</text>
</comment>
<name>A0A941FR61_9BACI</name>
<dbReference type="AlphaFoldDB" id="A0A941FR61"/>
<organism evidence="1 2">
    <name type="scientific">Peribacillus frigoritolerans</name>
    <dbReference type="NCBI Taxonomy" id="450367"/>
    <lineage>
        <taxon>Bacteria</taxon>
        <taxon>Bacillati</taxon>
        <taxon>Bacillota</taxon>
        <taxon>Bacilli</taxon>
        <taxon>Bacillales</taxon>
        <taxon>Bacillaceae</taxon>
        <taxon>Peribacillus</taxon>
    </lineage>
</organism>
<evidence type="ECO:0000313" key="1">
    <source>
        <dbReference type="EMBL" id="MBR8645231.1"/>
    </source>
</evidence>
<evidence type="ECO:0000313" key="2">
    <source>
        <dbReference type="Proteomes" id="UP000680045"/>
    </source>
</evidence>
<proteinExistence type="predicted"/>
<dbReference type="InterPro" id="IPR025453">
    <property type="entry name" value="DUF4309"/>
</dbReference>